<name>A0A0S1X9B3_THEBA</name>
<feature type="transmembrane region" description="Helical" evidence="1">
    <location>
        <begin position="51"/>
        <end position="72"/>
    </location>
</feature>
<keyword evidence="1" id="KW-0472">Membrane</keyword>
<keyword evidence="1" id="KW-1133">Transmembrane helix</keyword>
<proteinExistence type="predicted"/>
<dbReference type="STRING" id="55802.TBCH5v1_0425"/>
<feature type="transmembrane region" description="Helical" evidence="1">
    <location>
        <begin position="84"/>
        <end position="102"/>
    </location>
</feature>
<gene>
    <name evidence="2" type="ORF">TBCH5v1_0425</name>
</gene>
<keyword evidence="1" id="KW-0812">Transmembrane</keyword>
<feature type="transmembrane region" description="Helical" evidence="1">
    <location>
        <begin position="163"/>
        <end position="179"/>
    </location>
</feature>
<protein>
    <submittedName>
        <fullName evidence="2">Uncharacterized protein</fullName>
    </submittedName>
</protein>
<organism evidence="2 3">
    <name type="scientific">Thermococcus barophilus</name>
    <dbReference type="NCBI Taxonomy" id="55802"/>
    <lineage>
        <taxon>Archaea</taxon>
        <taxon>Methanobacteriati</taxon>
        <taxon>Methanobacteriota</taxon>
        <taxon>Thermococci</taxon>
        <taxon>Thermococcales</taxon>
        <taxon>Thermococcaceae</taxon>
        <taxon>Thermococcus</taxon>
    </lineage>
</organism>
<dbReference type="Proteomes" id="UP000066042">
    <property type="component" value="Chromosome"/>
</dbReference>
<feature type="transmembrane region" description="Helical" evidence="1">
    <location>
        <begin position="108"/>
        <end position="126"/>
    </location>
</feature>
<sequence>MICPIIREVVEITIGFAVMSLFFSRRFPILYKSPAALIIGSFFLVEPIVDIALGTDSTVFEFLGSLLLLLVVEKFIAANENTSLNVYSVITGALVGVVAFLATARIPYVHIGTMVTLALLAFRMGNMVEKVGWGHREVFGISSLFLFAGALAFAIGMKLLSSFLYFGGVLLFMLAVLEVR</sequence>
<dbReference type="EMBL" id="CP013050">
    <property type="protein sequence ID" value="ALM74394.1"/>
    <property type="molecule type" value="Genomic_DNA"/>
</dbReference>
<reference evidence="2 3" key="1">
    <citation type="journal article" date="2016" name="Genome Announc.">
        <title>Complete genome sequence of the hyperthermophilic and piezophilic archaeon Thermococcus barophilus Ch5, capable of growth at the expense of hydrogenogenesis from carbon monoxide and formate.</title>
        <authorList>
            <person name="Oger P."/>
            <person name="Sokolova T.G."/>
            <person name="Kozhevnikova D.A."/>
            <person name="Taranov E.A."/>
            <person name="Vannier P."/>
            <person name="Lee H.S."/>
            <person name="Kwon K.K."/>
            <person name="Kang S.G."/>
            <person name="Lee J.H."/>
            <person name="Bonch-Osmolovskaya E.A."/>
            <person name="Lebedinsky A.V."/>
        </authorList>
    </citation>
    <scope>NUCLEOTIDE SEQUENCE [LARGE SCALE GENOMIC DNA]</scope>
    <source>
        <strain evidence="3">Ch5</strain>
    </source>
</reference>
<dbReference type="PATRIC" id="fig|55802.8.peg.418"/>
<evidence type="ECO:0000313" key="2">
    <source>
        <dbReference type="EMBL" id="ALM74394.1"/>
    </source>
</evidence>
<feature type="transmembrane region" description="Helical" evidence="1">
    <location>
        <begin position="29"/>
        <end position="45"/>
    </location>
</feature>
<feature type="transmembrane region" description="Helical" evidence="1">
    <location>
        <begin position="138"/>
        <end position="157"/>
    </location>
</feature>
<accession>A0A0S1X9B3</accession>
<dbReference type="AlphaFoldDB" id="A0A0S1X9B3"/>
<evidence type="ECO:0000256" key="1">
    <source>
        <dbReference type="SAM" id="Phobius"/>
    </source>
</evidence>
<evidence type="ECO:0000313" key="3">
    <source>
        <dbReference type="Proteomes" id="UP000066042"/>
    </source>
</evidence>